<keyword evidence="11" id="KW-1185">Reference proteome</keyword>
<evidence type="ECO:0000259" key="9">
    <source>
        <dbReference type="PROSITE" id="PS50822"/>
    </source>
</evidence>
<organism evidence="10 11">
    <name type="scientific">Anisodus tanguticus</name>
    <dbReference type="NCBI Taxonomy" id="243964"/>
    <lineage>
        <taxon>Eukaryota</taxon>
        <taxon>Viridiplantae</taxon>
        <taxon>Streptophyta</taxon>
        <taxon>Embryophyta</taxon>
        <taxon>Tracheophyta</taxon>
        <taxon>Spermatophyta</taxon>
        <taxon>Magnoliopsida</taxon>
        <taxon>eudicotyledons</taxon>
        <taxon>Gunneridae</taxon>
        <taxon>Pentapetalae</taxon>
        <taxon>asterids</taxon>
        <taxon>lamiids</taxon>
        <taxon>Solanales</taxon>
        <taxon>Solanaceae</taxon>
        <taxon>Solanoideae</taxon>
        <taxon>Hyoscyameae</taxon>
        <taxon>Anisodus</taxon>
    </lineage>
</organism>
<dbReference type="Gene3D" id="3.40.50.2300">
    <property type="match status" value="1"/>
</dbReference>
<keyword evidence="5" id="KW-0943">RNA-mediated gene silencing</keyword>
<dbReference type="SUPFAM" id="SSF53098">
    <property type="entry name" value="Ribonuclease H-like"/>
    <property type="match status" value="1"/>
</dbReference>
<dbReference type="Gene3D" id="2.170.260.10">
    <property type="entry name" value="paz domain"/>
    <property type="match status" value="1"/>
</dbReference>
<keyword evidence="4" id="KW-0694">RNA-binding</keyword>
<dbReference type="InterPro" id="IPR003100">
    <property type="entry name" value="PAZ_dom"/>
</dbReference>
<dbReference type="InterPro" id="IPR003165">
    <property type="entry name" value="Piwi"/>
</dbReference>
<dbReference type="FunFam" id="2.170.260.10:FF:000008">
    <property type="entry name" value="Protein argonaute 7"/>
    <property type="match status" value="1"/>
</dbReference>
<dbReference type="InterPro" id="IPR045246">
    <property type="entry name" value="Piwi_ago-like"/>
</dbReference>
<dbReference type="Gene3D" id="3.30.420.10">
    <property type="entry name" value="Ribonuclease H-like superfamily/Ribonuclease H"/>
    <property type="match status" value="1"/>
</dbReference>
<dbReference type="SMART" id="SM01163">
    <property type="entry name" value="DUF1785"/>
    <property type="match status" value="1"/>
</dbReference>
<feature type="domain" description="Piwi" evidence="9">
    <location>
        <begin position="584"/>
        <end position="937"/>
    </location>
</feature>
<name>A0AAE1SH61_9SOLA</name>
<dbReference type="GO" id="GO:0006417">
    <property type="term" value="P:regulation of translation"/>
    <property type="evidence" value="ECO:0007669"/>
    <property type="project" value="UniProtKB-KW"/>
</dbReference>
<evidence type="ECO:0000256" key="1">
    <source>
        <dbReference type="ARBA" id="ARBA00008201"/>
    </source>
</evidence>
<evidence type="ECO:0000256" key="2">
    <source>
        <dbReference type="ARBA" id="ARBA00022491"/>
    </source>
</evidence>
<keyword evidence="7" id="KW-1133">Transmembrane helix</keyword>
<dbReference type="InterPro" id="IPR036397">
    <property type="entry name" value="RNaseH_sf"/>
</dbReference>
<evidence type="ECO:0000256" key="3">
    <source>
        <dbReference type="ARBA" id="ARBA00022845"/>
    </source>
</evidence>
<dbReference type="Pfam" id="PF16488">
    <property type="entry name" value="ArgoL2"/>
    <property type="match status" value="1"/>
</dbReference>
<dbReference type="InterPro" id="IPR032474">
    <property type="entry name" value="Argonaute_N"/>
</dbReference>
<dbReference type="Pfam" id="PF08699">
    <property type="entry name" value="ArgoL1"/>
    <property type="match status" value="1"/>
</dbReference>
<dbReference type="InterPro" id="IPR014811">
    <property type="entry name" value="ArgoL1"/>
</dbReference>
<evidence type="ECO:0000313" key="10">
    <source>
        <dbReference type="EMBL" id="KAK4369377.1"/>
    </source>
</evidence>
<sequence>MERSEGGENCCTPVAAAPPVIMSHAELESCCSPVEEPPPVIMSHAEPERVDQPKRTIMMRPGYGTSGREITLLANHLKVSIKRPDEIFYQYSVSITYCKASMVFVKLMLYFGCSASESPSDNGSSNHSSKRSKHSLHSNAFLVVIDYAAKIPLRSVNLALQGADPENVQDALRVLDIILRQQAANRGCLLVRQSFFHDDSRNFTDIGGGVMGCKGFHSSFHPTDGGLTLNMDMSTTTILSPGPVIDFLLANQNIKEPRYIDWARAKRMLKKLRIKTKHSNKEFKITGLSDRPCNQQLFSMKVKNGSSPDNGEETIEITVYEYFTKHRNIELSSSAYMPCLDVGKPKRPNYLPLELCYLVSLQRYTKALSLVQRASLVEKSRQKPRERIKVITDAVRDYSYDDDPLLAACGISIEKQLIQINGRVLEAPKLKVGNGEEVSPCNGRWNFKNKVRLTASYDLVVWVSTANIRRCGNHLWLSSIILLQPGDQPFENLTMKGRTNGGYEFHFFTPARIERWAVVNFSARCDTSHLSRELISCGRSKGIHFERPYTLIEEDPQYRRAGAVVRVEQMFEEIVARLPGPPDFLLCVLPERKNSEIYGPWKKKSLTELGIVTQCISPVKIDDRYLTNVLLKINAKLGGTNSLLAMENPSHLPLIKDTPTMILGMDVSHGSPGQSDIPSIAAVVLLPEILFSFLLSIALQLISYAILSLFFQVVGSLYWPLISKYRAVVRSQSPKVEIIESLYKPLPNGDDEGIMRELLLDFYRTSNGHKPAQIIVFRDGVSESQFSQVLNLELDQMIKAYKHLGEGDNLKFTLIVAQKNHHTKLFQASAAENVPPGTVVDTNIVHPRNNDFFMCAHAGMIGTTRPAHYHVLLDEIGFSPDVLQNLIHSLSYVYQRSTSATSIELVKFSNSSNFIVAAVAPVRYAHLAAAQVGQFVKFEDLSETSSGQGSIKSIGSTPVTELPRPLVSKVLLGRLTRENDHVSGLFST</sequence>
<dbReference type="PROSITE" id="PS50821">
    <property type="entry name" value="PAZ"/>
    <property type="match status" value="1"/>
</dbReference>
<keyword evidence="2" id="KW-0678">Repressor</keyword>
<evidence type="ECO:0000256" key="4">
    <source>
        <dbReference type="ARBA" id="ARBA00022884"/>
    </source>
</evidence>
<evidence type="ECO:0000256" key="5">
    <source>
        <dbReference type="ARBA" id="ARBA00023158"/>
    </source>
</evidence>
<dbReference type="GO" id="GO:0003723">
    <property type="term" value="F:RNA binding"/>
    <property type="evidence" value="ECO:0007669"/>
    <property type="project" value="UniProtKB-KW"/>
</dbReference>
<feature type="transmembrane region" description="Helical" evidence="7">
    <location>
        <begin position="702"/>
        <end position="721"/>
    </location>
</feature>
<keyword evidence="6" id="KW-0687">Ribonucleoprotein</keyword>
<dbReference type="GO" id="GO:1990904">
    <property type="term" value="C:ribonucleoprotein complex"/>
    <property type="evidence" value="ECO:0007669"/>
    <property type="project" value="UniProtKB-KW"/>
</dbReference>
<dbReference type="PANTHER" id="PTHR22891">
    <property type="entry name" value="EUKARYOTIC TRANSLATION INITIATION FACTOR 2C"/>
    <property type="match status" value="1"/>
</dbReference>
<dbReference type="InterPro" id="IPR032472">
    <property type="entry name" value="ArgoL2"/>
</dbReference>
<keyword evidence="7" id="KW-0812">Transmembrane</keyword>
<keyword evidence="7" id="KW-0472">Membrane</keyword>
<dbReference type="CDD" id="cd04657">
    <property type="entry name" value="Piwi_ago-like"/>
    <property type="match status" value="1"/>
</dbReference>
<gene>
    <name evidence="10" type="ORF">RND71_013169</name>
</gene>
<dbReference type="CDD" id="cd02846">
    <property type="entry name" value="PAZ_argonaute_like"/>
    <property type="match status" value="1"/>
</dbReference>
<reference evidence="10" key="1">
    <citation type="submission" date="2023-12" db="EMBL/GenBank/DDBJ databases">
        <title>Genome assembly of Anisodus tanguticus.</title>
        <authorList>
            <person name="Wang Y.-J."/>
        </authorList>
    </citation>
    <scope>NUCLEOTIDE SEQUENCE</scope>
    <source>
        <strain evidence="10">KB-2021</strain>
        <tissue evidence="10">Leaf</tissue>
    </source>
</reference>
<dbReference type="AlphaFoldDB" id="A0AAE1SH61"/>
<dbReference type="InterPro" id="IPR036085">
    <property type="entry name" value="PAZ_dom_sf"/>
</dbReference>
<dbReference type="Pfam" id="PF16486">
    <property type="entry name" value="ArgoN"/>
    <property type="match status" value="1"/>
</dbReference>
<dbReference type="GO" id="GO:0031047">
    <property type="term" value="P:regulatory ncRNA-mediated gene silencing"/>
    <property type="evidence" value="ECO:0007669"/>
    <property type="project" value="UniProtKB-KW"/>
</dbReference>
<evidence type="ECO:0008006" key="12">
    <source>
        <dbReference type="Google" id="ProtNLM"/>
    </source>
</evidence>
<dbReference type="Proteomes" id="UP001291623">
    <property type="component" value="Unassembled WGS sequence"/>
</dbReference>
<dbReference type="SUPFAM" id="SSF101690">
    <property type="entry name" value="PAZ domain"/>
    <property type="match status" value="1"/>
</dbReference>
<dbReference type="SMART" id="SM00950">
    <property type="entry name" value="Piwi"/>
    <property type="match status" value="1"/>
</dbReference>
<protein>
    <recommendedName>
        <fullName evidence="12">Argonaute 4</fullName>
    </recommendedName>
</protein>
<dbReference type="Pfam" id="PF02171">
    <property type="entry name" value="Piwi"/>
    <property type="match status" value="2"/>
</dbReference>
<evidence type="ECO:0000313" key="11">
    <source>
        <dbReference type="Proteomes" id="UP001291623"/>
    </source>
</evidence>
<dbReference type="SMART" id="SM00949">
    <property type="entry name" value="PAZ"/>
    <property type="match status" value="1"/>
</dbReference>
<proteinExistence type="inferred from homology"/>
<dbReference type="InterPro" id="IPR012337">
    <property type="entry name" value="RNaseH-like_sf"/>
</dbReference>
<dbReference type="GO" id="GO:0051607">
    <property type="term" value="P:defense response to virus"/>
    <property type="evidence" value="ECO:0007669"/>
    <property type="project" value="UniProtKB-ARBA"/>
</dbReference>
<evidence type="ECO:0000256" key="6">
    <source>
        <dbReference type="ARBA" id="ARBA00023274"/>
    </source>
</evidence>
<dbReference type="Pfam" id="PF02170">
    <property type="entry name" value="PAZ"/>
    <property type="match status" value="1"/>
</dbReference>
<comment type="similarity">
    <text evidence="1">Belongs to the argonaute family. Ago subfamily.</text>
</comment>
<keyword evidence="3" id="KW-0810">Translation regulation</keyword>
<dbReference type="EMBL" id="JAVYJV010000006">
    <property type="protein sequence ID" value="KAK4369377.1"/>
    <property type="molecule type" value="Genomic_DNA"/>
</dbReference>
<feature type="domain" description="PAZ" evidence="8">
    <location>
        <begin position="243"/>
        <end position="360"/>
    </location>
</feature>
<dbReference type="PROSITE" id="PS50822">
    <property type="entry name" value="PIWI"/>
    <property type="match status" value="1"/>
</dbReference>
<evidence type="ECO:0000256" key="7">
    <source>
        <dbReference type="SAM" id="Phobius"/>
    </source>
</evidence>
<accession>A0AAE1SH61</accession>
<comment type="caution">
    <text evidence="10">The sequence shown here is derived from an EMBL/GenBank/DDBJ whole genome shotgun (WGS) entry which is preliminary data.</text>
</comment>
<evidence type="ECO:0000259" key="8">
    <source>
        <dbReference type="PROSITE" id="PS50821"/>
    </source>
</evidence>